<dbReference type="Gene3D" id="2.40.50.140">
    <property type="entry name" value="Nucleic acid-binding proteins"/>
    <property type="match status" value="1"/>
</dbReference>
<dbReference type="AlphaFoldDB" id="A0A2G4SPK3"/>
<accession>A0A2G4SPK3</accession>
<dbReference type="GeneID" id="35440173"/>
<dbReference type="RefSeq" id="XP_023464380.1">
    <property type="nucleotide sequence ID" value="XM_023609183.1"/>
</dbReference>
<dbReference type="SUPFAM" id="SSF50249">
    <property type="entry name" value="Nucleic acid-binding proteins"/>
    <property type="match status" value="1"/>
</dbReference>
<dbReference type="InterPro" id="IPR012340">
    <property type="entry name" value="NA-bd_OB-fold"/>
</dbReference>
<name>A0A2G4SPK3_RHIZD</name>
<proteinExistence type="predicted"/>
<dbReference type="Proteomes" id="UP000242254">
    <property type="component" value="Unassembled WGS sequence"/>
</dbReference>
<evidence type="ECO:0000313" key="1">
    <source>
        <dbReference type="EMBL" id="PHZ10672.1"/>
    </source>
</evidence>
<evidence type="ECO:0000313" key="2">
    <source>
        <dbReference type="Proteomes" id="UP000242254"/>
    </source>
</evidence>
<keyword evidence="2" id="KW-1185">Reference proteome</keyword>
<reference evidence="1 2" key="1">
    <citation type="journal article" date="2016" name="Proc. Natl. Acad. Sci. U.S.A.">
        <title>Lipid metabolic changes in an early divergent fungus govern the establishment of a mutualistic symbiosis with endobacteria.</title>
        <authorList>
            <person name="Lastovetsky O.A."/>
            <person name="Gaspar M.L."/>
            <person name="Mondo S.J."/>
            <person name="LaButti K.M."/>
            <person name="Sandor L."/>
            <person name="Grigoriev I.V."/>
            <person name="Henry S.A."/>
            <person name="Pawlowska T.E."/>
        </authorList>
    </citation>
    <scope>NUCLEOTIDE SEQUENCE [LARGE SCALE GENOMIC DNA]</scope>
    <source>
        <strain evidence="1 2">ATCC 52813</strain>
    </source>
</reference>
<protein>
    <submittedName>
        <fullName evidence="1">Uncharacterized protein</fullName>
    </submittedName>
</protein>
<dbReference type="EMBL" id="KZ303854">
    <property type="protein sequence ID" value="PHZ10672.1"/>
    <property type="molecule type" value="Genomic_DNA"/>
</dbReference>
<gene>
    <name evidence="1" type="ORF">RHIMIDRAFT_239494</name>
</gene>
<dbReference type="STRING" id="1340429.A0A2G4SPK3"/>
<organism evidence="1 2">
    <name type="scientific">Rhizopus microsporus ATCC 52813</name>
    <dbReference type="NCBI Taxonomy" id="1340429"/>
    <lineage>
        <taxon>Eukaryota</taxon>
        <taxon>Fungi</taxon>
        <taxon>Fungi incertae sedis</taxon>
        <taxon>Mucoromycota</taxon>
        <taxon>Mucoromycotina</taxon>
        <taxon>Mucoromycetes</taxon>
        <taxon>Mucorales</taxon>
        <taxon>Mucorineae</taxon>
        <taxon>Rhizopodaceae</taxon>
        <taxon>Rhizopus</taxon>
    </lineage>
</organism>
<sequence>MNTDVKTLIPDMYNVTVKVKVLDLLVSLETKHEKTNSDIKIHEYLVGDSTASVILNTMQDLEIMKTYEIQQGHTRVIEGYLRLYSKRVVPDTTDIEHVNTEHNRSFIQFNRKL</sequence>